<comment type="caution">
    <text evidence="2">The sequence shown here is derived from an EMBL/GenBank/DDBJ whole genome shotgun (WGS) entry which is preliminary data.</text>
</comment>
<feature type="domain" description="N-acetyltransferase" evidence="1">
    <location>
        <begin position="2"/>
        <end position="160"/>
    </location>
</feature>
<dbReference type="Gene3D" id="3.40.630.30">
    <property type="match status" value="1"/>
</dbReference>
<dbReference type="InterPro" id="IPR016181">
    <property type="entry name" value="Acyl_CoA_acyltransferase"/>
</dbReference>
<dbReference type="SUPFAM" id="SSF55729">
    <property type="entry name" value="Acyl-CoA N-acyltransferases (Nat)"/>
    <property type="match status" value="1"/>
</dbReference>
<dbReference type="PROSITE" id="PS51186">
    <property type="entry name" value="GNAT"/>
    <property type="match status" value="1"/>
</dbReference>
<accession>A0A1E8PTZ4</accession>
<name>A0A1E8PTZ4_9BURK</name>
<dbReference type="EMBL" id="MAQB02000001">
    <property type="protein sequence ID" value="OFJ49547.1"/>
    <property type="molecule type" value="Genomic_DNA"/>
</dbReference>
<gene>
    <name evidence="2" type="ORF">BA896_012370</name>
</gene>
<dbReference type="AlphaFoldDB" id="A0A1E8PTZ4"/>
<protein>
    <submittedName>
        <fullName evidence="2">GNAT family N-acetyltransferase</fullName>
    </submittedName>
</protein>
<keyword evidence="2" id="KW-0808">Transferase</keyword>
<evidence type="ECO:0000313" key="2">
    <source>
        <dbReference type="EMBL" id="OFJ49547.1"/>
    </source>
</evidence>
<dbReference type="GO" id="GO:0016747">
    <property type="term" value="F:acyltransferase activity, transferring groups other than amino-acyl groups"/>
    <property type="evidence" value="ECO:0007669"/>
    <property type="project" value="InterPro"/>
</dbReference>
<dbReference type="Pfam" id="PF13527">
    <property type="entry name" value="Acetyltransf_9"/>
    <property type="match status" value="1"/>
</dbReference>
<evidence type="ECO:0000313" key="3">
    <source>
        <dbReference type="Proteomes" id="UP000092634"/>
    </source>
</evidence>
<evidence type="ECO:0000259" key="1">
    <source>
        <dbReference type="PROSITE" id="PS51186"/>
    </source>
</evidence>
<reference evidence="2 3" key="1">
    <citation type="submission" date="2016-10" db="EMBL/GenBank/DDBJ databases">
        <title>Updated version of Genome Assembly of Janthinobacterium lividum ERGS5:01.</title>
        <authorList>
            <person name="Kumar R."/>
            <person name="Acharya V."/>
            <person name="Singh D."/>
        </authorList>
    </citation>
    <scope>NUCLEOTIDE SEQUENCE [LARGE SCALE GENOMIC DNA]</scope>
    <source>
        <strain evidence="2 3">ERGS5:01</strain>
    </source>
</reference>
<proteinExistence type="predicted"/>
<sequence>MISFSPAGVDAQSLMHYEELFTACFSKQEKFSPAALRWLYADNPDGSVVGFDAYDGDILAAHYVCIPALIRVNGKLEKTLLSLNTATHPKYQGKGLFTKLAELTYRAGAELGYSSVYGVANANSTPGFMRKLGFQLVQQLSAKIGCGSLGVNIEMATQQAQFERVWSAESLAWRSANPGNSVQSQTRHGGIVLYASAFGKLLPAYAEISQIAGFQEQAASALSPLRLFLGLSPHDAGGYGRYMEIPQRFRPSPLNLIFRSLAASPVKLEAGHISFSFLDFDAY</sequence>
<dbReference type="Proteomes" id="UP000092634">
    <property type="component" value="Unassembled WGS sequence"/>
</dbReference>
<dbReference type="InterPro" id="IPR000182">
    <property type="entry name" value="GNAT_dom"/>
</dbReference>
<organism evidence="2 3">
    <name type="scientific">Janthinobacterium lividum</name>
    <dbReference type="NCBI Taxonomy" id="29581"/>
    <lineage>
        <taxon>Bacteria</taxon>
        <taxon>Pseudomonadati</taxon>
        <taxon>Pseudomonadota</taxon>
        <taxon>Betaproteobacteria</taxon>
        <taxon>Burkholderiales</taxon>
        <taxon>Oxalobacteraceae</taxon>
        <taxon>Janthinobacterium</taxon>
    </lineage>
</organism>